<comment type="caution">
    <text evidence="3">The sequence shown here is derived from an EMBL/GenBank/DDBJ whole genome shotgun (WGS) entry which is preliminary data.</text>
</comment>
<dbReference type="Pfam" id="PF13400">
    <property type="entry name" value="Tad"/>
    <property type="match status" value="1"/>
</dbReference>
<name>A0A947D4D9_9HYPH</name>
<reference evidence="3 4" key="1">
    <citation type="submission" date="2021-06" db="EMBL/GenBank/DDBJ databases">
        <authorList>
            <person name="Grouzdev D.S."/>
            <person name="Koziaeva V."/>
        </authorList>
    </citation>
    <scope>NUCLEOTIDE SEQUENCE [LARGE SCALE GENOMIC DNA]</scope>
    <source>
        <strain evidence="3 4">22</strain>
    </source>
</reference>
<dbReference type="InterPro" id="IPR002035">
    <property type="entry name" value="VWF_A"/>
</dbReference>
<keyword evidence="4" id="KW-1185">Reference proteome</keyword>
<dbReference type="Proteomes" id="UP000766595">
    <property type="component" value="Unassembled WGS sequence"/>
</dbReference>
<evidence type="ECO:0000313" key="3">
    <source>
        <dbReference type="EMBL" id="MBT9287982.1"/>
    </source>
</evidence>
<feature type="transmembrane region" description="Helical" evidence="1">
    <location>
        <begin position="21"/>
        <end position="42"/>
    </location>
</feature>
<evidence type="ECO:0000259" key="2">
    <source>
        <dbReference type="PROSITE" id="PS50234"/>
    </source>
</evidence>
<dbReference type="PROSITE" id="PS50234">
    <property type="entry name" value="VWFA"/>
    <property type="match status" value="1"/>
</dbReference>
<dbReference type="Pfam" id="PF00092">
    <property type="entry name" value="VWA"/>
    <property type="match status" value="1"/>
</dbReference>
<dbReference type="RefSeq" id="WP_261966674.1">
    <property type="nucleotide sequence ID" value="NZ_JAHHZF010000001.1"/>
</dbReference>
<proteinExistence type="predicted"/>
<dbReference type="SUPFAM" id="SSF53300">
    <property type="entry name" value="vWA-like"/>
    <property type="match status" value="1"/>
</dbReference>
<evidence type="ECO:0000313" key="4">
    <source>
        <dbReference type="Proteomes" id="UP000766595"/>
    </source>
</evidence>
<feature type="domain" description="VWFA" evidence="2">
    <location>
        <begin position="145"/>
        <end position="410"/>
    </location>
</feature>
<keyword evidence="1" id="KW-0472">Membrane</keyword>
<keyword evidence="1" id="KW-1133">Transmembrane helix</keyword>
<dbReference type="EMBL" id="JAHHZF010000001">
    <property type="protein sequence ID" value="MBT9287982.1"/>
    <property type="molecule type" value="Genomic_DNA"/>
</dbReference>
<accession>A0A947D4D9</accession>
<evidence type="ECO:0000256" key="1">
    <source>
        <dbReference type="SAM" id="Phobius"/>
    </source>
</evidence>
<dbReference type="Gene3D" id="3.40.50.410">
    <property type="entry name" value="von Willebrand factor, type A domain"/>
    <property type="match status" value="1"/>
</dbReference>
<keyword evidence="1" id="KW-0812">Transmembrane</keyword>
<dbReference type="AlphaFoldDB" id="A0A947D4D9"/>
<protein>
    <submittedName>
        <fullName evidence="3">VWA domain-containing protein</fullName>
    </submittedName>
</protein>
<dbReference type="InterPro" id="IPR036465">
    <property type="entry name" value="vWFA_dom_sf"/>
</dbReference>
<dbReference type="InterPro" id="IPR028087">
    <property type="entry name" value="Tad_N"/>
</dbReference>
<organism evidence="3 4">
    <name type="scientific">Prosthecodimorpha staleyi</name>
    <dbReference type="NCBI Taxonomy" id="2840188"/>
    <lineage>
        <taxon>Bacteria</taxon>
        <taxon>Pseudomonadati</taxon>
        <taxon>Pseudomonadota</taxon>
        <taxon>Alphaproteobacteria</taxon>
        <taxon>Hyphomicrobiales</taxon>
        <taxon>Ancalomicrobiaceae</taxon>
        <taxon>Prosthecodimorpha</taxon>
    </lineage>
</organism>
<sequence length="421" mass="44572">MRIPASLRRLLQDRKGSLLSTFSLSFLGITVMTGGILDVGVAQSAKLDMQQALDATALAVAKEGYGKTAAQIQSAADTHFRALFTNADVKNTTVTASMQSDEAGGSTVTVTGAGTVQTTFLGLAGIPSIDVGATSVAAWGSTRLRVALVLDNTGSMSNSGKLSALKTAGKNLLTQLQTAAKSAEDVYVSIIPFSRNVNVGTGNVNASWIRWTEWDAANGSYNRRGTWIPAARSTWNGCVMDRDQDYDTKNTAPDAANSATLYPAQQYSSCPVSVMALSNDWTALNAKIDAMSAAGNTNQAIGLQWGWSSLTTSPLAVPAIDAKYKYQTVVILLSDGLNTENRWTSSTSSIDARQKKTCDNIKAAGIMVYTVQVNTGNDPKSTLLESCATDTSKFFYLTSANQIISTFGTIGTSLSQLRLSK</sequence>
<gene>
    <name evidence="3" type="ORF">KL771_00865</name>
</gene>